<keyword evidence="2" id="KW-1185">Reference proteome</keyword>
<dbReference type="AlphaFoldDB" id="A0A0C3FES2"/>
<reference evidence="2" key="2">
    <citation type="submission" date="2015-01" db="EMBL/GenBank/DDBJ databases">
        <title>Evolutionary Origins and Diversification of the Mycorrhizal Mutualists.</title>
        <authorList>
            <consortium name="DOE Joint Genome Institute"/>
            <consortium name="Mycorrhizal Genomics Consortium"/>
            <person name="Kohler A."/>
            <person name="Kuo A."/>
            <person name="Nagy L.G."/>
            <person name="Floudas D."/>
            <person name="Copeland A."/>
            <person name="Barry K.W."/>
            <person name="Cichocki N."/>
            <person name="Veneault-Fourrey C."/>
            <person name="LaButti K."/>
            <person name="Lindquist E.A."/>
            <person name="Lipzen A."/>
            <person name="Lundell T."/>
            <person name="Morin E."/>
            <person name="Murat C."/>
            <person name="Riley R."/>
            <person name="Ohm R."/>
            <person name="Sun H."/>
            <person name="Tunlid A."/>
            <person name="Henrissat B."/>
            <person name="Grigoriev I.V."/>
            <person name="Hibbett D.S."/>
            <person name="Martin F."/>
        </authorList>
    </citation>
    <scope>NUCLEOTIDE SEQUENCE [LARGE SCALE GENOMIC DNA]</scope>
    <source>
        <strain evidence="2">F 1598</strain>
    </source>
</reference>
<dbReference type="OrthoDB" id="3363652at2759"/>
<dbReference type="STRING" id="765440.A0A0C3FES2"/>
<organism evidence="1 2">
    <name type="scientific">Piloderma croceum (strain F 1598)</name>
    <dbReference type="NCBI Taxonomy" id="765440"/>
    <lineage>
        <taxon>Eukaryota</taxon>
        <taxon>Fungi</taxon>
        <taxon>Dikarya</taxon>
        <taxon>Basidiomycota</taxon>
        <taxon>Agaricomycotina</taxon>
        <taxon>Agaricomycetes</taxon>
        <taxon>Agaricomycetidae</taxon>
        <taxon>Atheliales</taxon>
        <taxon>Atheliaceae</taxon>
        <taxon>Piloderma</taxon>
    </lineage>
</organism>
<feature type="non-terminal residue" evidence="1">
    <location>
        <position position="116"/>
    </location>
</feature>
<dbReference type="EMBL" id="KN833017">
    <property type="protein sequence ID" value="KIM78381.1"/>
    <property type="molecule type" value="Genomic_DNA"/>
</dbReference>
<dbReference type="Proteomes" id="UP000054166">
    <property type="component" value="Unassembled WGS sequence"/>
</dbReference>
<accession>A0A0C3FES2</accession>
<dbReference type="InParanoid" id="A0A0C3FES2"/>
<dbReference type="HOGENOM" id="CLU_119163_0_1_1"/>
<evidence type="ECO:0000313" key="1">
    <source>
        <dbReference type="EMBL" id="KIM78381.1"/>
    </source>
</evidence>
<evidence type="ECO:0000313" key="2">
    <source>
        <dbReference type="Proteomes" id="UP000054166"/>
    </source>
</evidence>
<sequence length="116" mass="13165">SLFTRTTYPHNPRRVAEILKNVSIGADLSDEQRGRVRELISEFADCFALSVREVLPIPGAEHRMHIPLDVVFPKKIPHQRQLTEAQRAYLSNAIDKLVKADIVEPIRPEDVKCVSP</sequence>
<feature type="non-terminal residue" evidence="1">
    <location>
        <position position="1"/>
    </location>
</feature>
<proteinExistence type="predicted"/>
<name>A0A0C3FES2_PILCF</name>
<reference evidence="1 2" key="1">
    <citation type="submission" date="2014-04" db="EMBL/GenBank/DDBJ databases">
        <authorList>
            <consortium name="DOE Joint Genome Institute"/>
            <person name="Kuo A."/>
            <person name="Tarkka M."/>
            <person name="Buscot F."/>
            <person name="Kohler A."/>
            <person name="Nagy L.G."/>
            <person name="Floudas D."/>
            <person name="Copeland A."/>
            <person name="Barry K.W."/>
            <person name="Cichocki N."/>
            <person name="Veneault-Fourrey C."/>
            <person name="LaButti K."/>
            <person name="Lindquist E.A."/>
            <person name="Lipzen A."/>
            <person name="Lundell T."/>
            <person name="Morin E."/>
            <person name="Murat C."/>
            <person name="Sun H."/>
            <person name="Tunlid A."/>
            <person name="Henrissat B."/>
            <person name="Grigoriev I.V."/>
            <person name="Hibbett D.S."/>
            <person name="Martin F."/>
            <person name="Nordberg H.P."/>
            <person name="Cantor M.N."/>
            <person name="Hua S.X."/>
        </authorList>
    </citation>
    <scope>NUCLEOTIDE SEQUENCE [LARGE SCALE GENOMIC DNA]</scope>
    <source>
        <strain evidence="1 2">F 1598</strain>
    </source>
</reference>
<gene>
    <name evidence="1" type="ORF">PILCRDRAFT_35404</name>
</gene>
<protein>
    <submittedName>
        <fullName evidence="1">Uncharacterized protein</fullName>
    </submittedName>
</protein>